<dbReference type="PANTHER" id="PTHR34001">
    <property type="entry name" value="BLL7405 PROTEIN"/>
    <property type="match status" value="1"/>
</dbReference>
<organism evidence="8 9">
    <name type="scientific">Phreatobacter aquaticus</name>
    <dbReference type="NCBI Taxonomy" id="2570229"/>
    <lineage>
        <taxon>Bacteria</taxon>
        <taxon>Pseudomonadati</taxon>
        <taxon>Pseudomonadota</taxon>
        <taxon>Alphaproteobacteria</taxon>
        <taxon>Hyphomicrobiales</taxon>
        <taxon>Phreatobacteraceae</taxon>
        <taxon>Phreatobacter</taxon>
    </lineage>
</organism>
<dbReference type="Gene3D" id="2.40.160.20">
    <property type="match status" value="1"/>
</dbReference>
<sequence length="225" mass="23675">MRRILLSAASALALVTGAQAADLGVRRVEVPSAIMASGFSWTGFYAGVHAGYGWGRSTGTNPFGGQFPLSTSGALLGAQVGYNYQINSLVLGVEADLAYTTIGGHTALGLTGRNNMLGSLRARAGFAVDRSLFYVTGGLGIQTASFTQGAGAAEKYTRFGWVLGAGYEYAITNNWTVKAEYMYYNFGTRTLGPIYAGTLRSDGHTVKLGVNYLFSTGPSAVVARY</sequence>
<feature type="signal peptide" evidence="6">
    <location>
        <begin position="1"/>
        <end position="20"/>
    </location>
</feature>
<evidence type="ECO:0000256" key="6">
    <source>
        <dbReference type="SAM" id="SignalP"/>
    </source>
</evidence>
<keyword evidence="3" id="KW-0472">Membrane</keyword>
<reference evidence="8 9" key="1">
    <citation type="submission" date="2019-04" db="EMBL/GenBank/DDBJ databases">
        <title>Phreatobacter aquaticus sp. nov.</title>
        <authorList>
            <person name="Choi A."/>
            <person name="Baek K."/>
        </authorList>
    </citation>
    <scope>NUCLEOTIDE SEQUENCE [LARGE SCALE GENOMIC DNA]</scope>
    <source>
        <strain evidence="8 9">NMCR1094</strain>
    </source>
</reference>
<evidence type="ECO:0000256" key="5">
    <source>
        <dbReference type="ARBA" id="ARBA00038306"/>
    </source>
</evidence>
<dbReference type="KEGG" id="paqt:E8L99_11110"/>
<proteinExistence type="inferred from homology"/>
<evidence type="ECO:0000256" key="3">
    <source>
        <dbReference type="ARBA" id="ARBA00023136"/>
    </source>
</evidence>
<comment type="similarity">
    <text evidence="5">Belongs to the Omp25/RopB family.</text>
</comment>
<dbReference type="Pfam" id="PF13505">
    <property type="entry name" value="OMP_b-brl"/>
    <property type="match status" value="1"/>
</dbReference>
<evidence type="ECO:0000256" key="4">
    <source>
        <dbReference type="ARBA" id="ARBA00023237"/>
    </source>
</evidence>
<feature type="chain" id="PRO_5020221427" evidence="6">
    <location>
        <begin position="21"/>
        <end position="225"/>
    </location>
</feature>
<gene>
    <name evidence="8" type="ORF">E8L99_11110</name>
</gene>
<dbReference type="InterPro" id="IPR027385">
    <property type="entry name" value="Beta-barrel_OMP"/>
</dbReference>
<dbReference type="SUPFAM" id="SSF56925">
    <property type="entry name" value="OMPA-like"/>
    <property type="match status" value="1"/>
</dbReference>
<evidence type="ECO:0000313" key="9">
    <source>
        <dbReference type="Proteomes" id="UP000298588"/>
    </source>
</evidence>
<comment type="subcellular location">
    <subcellularLocation>
        <location evidence="1">Cell outer membrane</location>
    </subcellularLocation>
</comment>
<keyword evidence="2 6" id="KW-0732">Signal</keyword>
<accession>A0A4D7QQ71</accession>
<keyword evidence="4" id="KW-0998">Cell outer membrane</keyword>
<dbReference type="OrthoDB" id="9815357at2"/>
<dbReference type="InterPro" id="IPR011250">
    <property type="entry name" value="OMP/PagP_B-barrel"/>
</dbReference>
<evidence type="ECO:0000259" key="7">
    <source>
        <dbReference type="Pfam" id="PF13505"/>
    </source>
</evidence>
<evidence type="ECO:0000256" key="2">
    <source>
        <dbReference type="ARBA" id="ARBA00022729"/>
    </source>
</evidence>
<dbReference type="GO" id="GO:0009279">
    <property type="term" value="C:cell outer membrane"/>
    <property type="evidence" value="ECO:0007669"/>
    <property type="project" value="UniProtKB-SubCell"/>
</dbReference>
<keyword evidence="9" id="KW-1185">Reference proteome</keyword>
<dbReference type="InterPro" id="IPR051692">
    <property type="entry name" value="OMP-like"/>
</dbReference>
<dbReference type="RefSeq" id="WP_137099594.1">
    <property type="nucleotide sequence ID" value="NZ_CP039865.1"/>
</dbReference>
<name>A0A4D7QQ71_9HYPH</name>
<evidence type="ECO:0000256" key="1">
    <source>
        <dbReference type="ARBA" id="ARBA00004442"/>
    </source>
</evidence>
<dbReference type="AlphaFoldDB" id="A0A4D7QQ71"/>
<dbReference type="EMBL" id="CP039865">
    <property type="protein sequence ID" value="QCK86262.1"/>
    <property type="molecule type" value="Genomic_DNA"/>
</dbReference>
<dbReference type="PANTHER" id="PTHR34001:SF3">
    <property type="entry name" value="BLL7405 PROTEIN"/>
    <property type="match status" value="1"/>
</dbReference>
<protein>
    <submittedName>
        <fullName evidence="8">Porin family protein</fullName>
    </submittedName>
</protein>
<evidence type="ECO:0000313" key="8">
    <source>
        <dbReference type="EMBL" id="QCK86262.1"/>
    </source>
</evidence>
<dbReference type="Proteomes" id="UP000298588">
    <property type="component" value="Chromosome"/>
</dbReference>
<feature type="domain" description="Outer membrane protein beta-barrel" evidence="7">
    <location>
        <begin position="11"/>
        <end position="214"/>
    </location>
</feature>